<comment type="caution">
    <text evidence="2">The sequence shown here is derived from an EMBL/GenBank/DDBJ whole genome shotgun (WGS) entry which is preliminary data.</text>
</comment>
<dbReference type="PANTHER" id="PTHR35332">
    <property type="entry name" value="REGULATION OF ENOLASE PROTEIN 1"/>
    <property type="match status" value="1"/>
</dbReference>
<dbReference type="OrthoDB" id="42525at2759"/>
<dbReference type="AlphaFoldDB" id="A0A2V0P254"/>
<feature type="region of interest" description="Disordered" evidence="1">
    <location>
        <begin position="1"/>
        <end position="28"/>
    </location>
</feature>
<keyword evidence="3" id="KW-1185">Reference proteome</keyword>
<proteinExistence type="predicted"/>
<dbReference type="InterPro" id="IPR009784">
    <property type="entry name" value="DUF1349"/>
</dbReference>
<reference evidence="2 3" key="1">
    <citation type="journal article" date="2018" name="Sci. Rep.">
        <title>Raphidocelis subcapitata (=Pseudokirchneriella subcapitata) provides an insight into genome evolution and environmental adaptations in the Sphaeropleales.</title>
        <authorList>
            <person name="Suzuki S."/>
            <person name="Yamaguchi H."/>
            <person name="Nakajima N."/>
            <person name="Kawachi M."/>
        </authorList>
    </citation>
    <scope>NUCLEOTIDE SEQUENCE [LARGE SCALE GENOMIC DNA]</scope>
    <source>
        <strain evidence="2 3">NIES-35</strain>
    </source>
</reference>
<dbReference type="PANTHER" id="PTHR35332:SF2">
    <property type="entry name" value="REGULATION OF ENOLASE PROTEIN 1"/>
    <property type="match status" value="1"/>
</dbReference>
<dbReference type="Gene3D" id="2.60.120.200">
    <property type="match status" value="1"/>
</dbReference>
<accession>A0A2V0P254</accession>
<dbReference type="Proteomes" id="UP000247498">
    <property type="component" value="Unassembled WGS sequence"/>
</dbReference>
<sequence>MDGSLKAIQGTAAAAPPPAAAAPTRVPPGAELDLLAGDGGGQAPPMEWRCPPVAASRASGGALVVRTAPSTDYWARTHYGFIADSGHYYSALLDGDFVLTADVEARPNAQYDQAGIMVRLSPSCWLKASVEFEPSGASRLGAVVTNAGYSDWSTVNVPASLKRLLLRVRREGSDYTVEAALPGEAASGGAAAPAEAAASAGAPAGGAAGAAVAGAPLPLPLPPGGGWMQLRMAHLLEDTAPTGGGGGDSSGAGGAAWASPVRAGVYACSPRGQGFDAVFHSVRVRGGRAAPGEGRGSD</sequence>
<dbReference type="Pfam" id="PF07081">
    <property type="entry name" value="DUF1349"/>
    <property type="match status" value="1"/>
</dbReference>
<protein>
    <recommendedName>
        <fullName evidence="4">DUF1349 domain-containing protein</fullName>
    </recommendedName>
</protein>
<dbReference type="InterPro" id="IPR013320">
    <property type="entry name" value="ConA-like_dom_sf"/>
</dbReference>
<gene>
    <name evidence="2" type="ORF">Rsub_06762</name>
</gene>
<evidence type="ECO:0000313" key="3">
    <source>
        <dbReference type="Proteomes" id="UP000247498"/>
    </source>
</evidence>
<evidence type="ECO:0000256" key="1">
    <source>
        <dbReference type="SAM" id="MobiDB-lite"/>
    </source>
</evidence>
<evidence type="ECO:0000313" key="2">
    <source>
        <dbReference type="EMBL" id="GBF93659.1"/>
    </source>
</evidence>
<organism evidence="2 3">
    <name type="scientific">Raphidocelis subcapitata</name>
    <dbReference type="NCBI Taxonomy" id="307507"/>
    <lineage>
        <taxon>Eukaryota</taxon>
        <taxon>Viridiplantae</taxon>
        <taxon>Chlorophyta</taxon>
        <taxon>core chlorophytes</taxon>
        <taxon>Chlorophyceae</taxon>
        <taxon>CS clade</taxon>
        <taxon>Sphaeropleales</taxon>
        <taxon>Selenastraceae</taxon>
        <taxon>Raphidocelis</taxon>
    </lineage>
</organism>
<name>A0A2V0P254_9CHLO</name>
<dbReference type="EMBL" id="BDRX01000043">
    <property type="protein sequence ID" value="GBF93659.1"/>
    <property type="molecule type" value="Genomic_DNA"/>
</dbReference>
<evidence type="ECO:0008006" key="4">
    <source>
        <dbReference type="Google" id="ProtNLM"/>
    </source>
</evidence>
<dbReference type="SUPFAM" id="SSF49899">
    <property type="entry name" value="Concanavalin A-like lectins/glucanases"/>
    <property type="match status" value="1"/>
</dbReference>
<dbReference type="InParanoid" id="A0A2V0P254"/>